<evidence type="ECO:0000256" key="4">
    <source>
        <dbReference type="ARBA" id="ARBA00022833"/>
    </source>
</evidence>
<name>A0ABQ0P8F1_9PROT</name>
<keyword evidence="4 6" id="KW-0862">Zinc</keyword>
<feature type="domain" description="Peptidase M3A/M3B catalytic" evidence="7">
    <location>
        <begin position="317"/>
        <end position="551"/>
    </location>
</feature>
<dbReference type="InterPro" id="IPR001567">
    <property type="entry name" value="Pept_M3A_M3B_dom"/>
</dbReference>
<comment type="similarity">
    <text evidence="6">Belongs to the peptidase M3 family.</text>
</comment>
<dbReference type="EMBL" id="BAQP01000176">
    <property type="protein sequence ID" value="GBQ26256.1"/>
    <property type="molecule type" value="Genomic_DNA"/>
</dbReference>
<dbReference type="Proteomes" id="UP001060895">
    <property type="component" value="Unassembled WGS sequence"/>
</dbReference>
<dbReference type="NCBIfam" id="TIGR02289">
    <property type="entry name" value="M3_not_pepF"/>
    <property type="match status" value="1"/>
</dbReference>
<evidence type="ECO:0000256" key="3">
    <source>
        <dbReference type="ARBA" id="ARBA00022801"/>
    </source>
</evidence>
<feature type="domain" description="Peptidase M3A/M3B catalytic" evidence="7">
    <location>
        <begin position="176"/>
        <end position="278"/>
    </location>
</feature>
<dbReference type="InterPro" id="IPR045090">
    <property type="entry name" value="Pept_M3A_M3B"/>
</dbReference>
<dbReference type="PANTHER" id="PTHR11804">
    <property type="entry name" value="PROTEASE M3 THIMET OLIGOPEPTIDASE-RELATED"/>
    <property type="match status" value="1"/>
</dbReference>
<keyword evidence="3 6" id="KW-0378">Hydrolase</keyword>
<dbReference type="Pfam" id="PF01432">
    <property type="entry name" value="Peptidase_M3"/>
    <property type="match status" value="2"/>
</dbReference>
<sequence>MDDPPRECDNRAMPIPFADLTFPTPTAESLDGAFGTVSALLDEGDRAHALARFDAERRAYDSWASMVALRFSQDTTDAQARADRDLADRLTPRVTEHEVAIKRRLLDDPDRAGLATAVGAHTVRLWETDITTFDPRIRDALEEEARLGADYTALLASARVTVQGQTVNLSGLAPFAEHPDRAVRHEAEKARWDFFAAHGPELDRIYDQLVQVRHGMAHTLGYDSYIPLGYRRMRRVDYGPEDVARFRDDVLAHVVPLVGAIVENRRLTMNWDRVHFWDESLIDPLGNPKPAGGHDLLLERAQTMFDRMGGDLGAFYRQMVEGGFLDLRNREGKAGGGFCTAFPSVGMPFIFANFNGTQHDITVFTHEMGHAYQNWKSRDLPGIDLLWPTMDAAEIHSMALEFLTWPQIDLMVEDGLADRFRRMHLIGSLSFLPYGVCVDHFQHEIYANPGMTAAERHATWQRLEKLYLPWRDYGDLSWPAGGGRWQAQGHIYRSPFYYIDYTLALCCAMQFWLLSRADREGAMAIYADLCALGGSQPFTGLVDAAGLISPFKPGTLADIVQEADRFLHTR</sequence>
<gene>
    <name evidence="8" type="ORF">AA12717_2299</name>
</gene>
<evidence type="ECO:0000256" key="6">
    <source>
        <dbReference type="RuleBase" id="RU003435"/>
    </source>
</evidence>
<dbReference type="InterPro" id="IPR011976">
    <property type="entry name" value="Pept_M3B_oligopep-rel"/>
</dbReference>
<proteinExistence type="inferred from homology"/>
<dbReference type="CDD" id="cd09606">
    <property type="entry name" value="M3B_PepF"/>
    <property type="match status" value="1"/>
</dbReference>
<evidence type="ECO:0000259" key="7">
    <source>
        <dbReference type="Pfam" id="PF01432"/>
    </source>
</evidence>
<accession>A0ABQ0P8F1</accession>
<dbReference type="SUPFAM" id="SSF55486">
    <property type="entry name" value="Metalloproteases ('zincins'), catalytic domain"/>
    <property type="match status" value="1"/>
</dbReference>
<reference evidence="8" key="1">
    <citation type="submission" date="2013-04" db="EMBL/GenBank/DDBJ databases">
        <title>The genome sequencing project of 58 acetic acid bacteria.</title>
        <authorList>
            <person name="Okamoto-Kainuma A."/>
            <person name="Ishikawa M."/>
            <person name="Umino S."/>
            <person name="Koizumi Y."/>
            <person name="Shiwa Y."/>
            <person name="Yoshikawa H."/>
            <person name="Matsutani M."/>
            <person name="Matsushita K."/>
        </authorList>
    </citation>
    <scope>NUCLEOTIDE SEQUENCE</scope>
    <source>
        <strain evidence="8">DSM 12717</strain>
    </source>
</reference>
<comment type="cofactor">
    <cofactor evidence="6">
        <name>Zn(2+)</name>
        <dbReference type="ChEBI" id="CHEBI:29105"/>
    </cofactor>
    <text evidence="6">Binds 1 zinc ion.</text>
</comment>
<keyword evidence="5 6" id="KW-0482">Metalloprotease</keyword>
<evidence type="ECO:0000256" key="2">
    <source>
        <dbReference type="ARBA" id="ARBA00022723"/>
    </source>
</evidence>
<protein>
    <submittedName>
        <fullName evidence="8">Oligoendopeptidase F</fullName>
    </submittedName>
</protein>
<dbReference type="PANTHER" id="PTHR11804:SF28">
    <property type="entry name" value="OLIGOENDOPEPTIDASE F"/>
    <property type="match status" value="1"/>
</dbReference>
<dbReference type="Gene3D" id="1.10.1370.30">
    <property type="match status" value="1"/>
</dbReference>
<keyword evidence="1 6" id="KW-0645">Protease</keyword>
<evidence type="ECO:0000313" key="8">
    <source>
        <dbReference type="EMBL" id="GBQ26256.1"/>
    </source>
</evidence>
<evidence type="ECO:0000256" key="1">
    <source>
        <dbReference type="ARBA" id="ARBA00022670"/>
    </source>
</evidence>
<keyword evidence="9" id="KW-1185">Reference proteome</keyword>
<organism evidence="8 9">
    <name type="scientific">Gluconacetobacter sacchari DSM 12717</name>
    <dbReference type="NCBI Taxonomy" id="1307940"/>
    <lineage>
        <taxon>Bacteria</taxon>
        <taxon>Pseudomonadati</taxon>
        <taxon>Pseudomonadota</taxon>
        <taxon>Alphaproteobacteria</taxon>
        <taxon>Acetobacterales</taxon>
        <taxon>Acetobacteraceae</taxon>
        <taxon>Gluconacetobacter</taxon>
    </lineage>
</organism>
<comment type="caution">
    <text evidence="8">The sequence shown here is derived from an EMBL/GenBank/DDBJ whole genome shotgun (WGS) entry which is preliminary data.</text>
</comment>
<evidence type="ECO:0000313" key="9">
    <source>
        <dbReference type="Proteomes" id="UP001060895"/>
    </source>
</evidence>
<keyword evidence="2 6" id="KW-0479">Metal-binding</keyword>
<evidence type="ECO:0000256" key="5">
    <source>
        <dbReference type="ARBA" id="ARBA00023049"/>
    </source>
</evidence>